<dbReference type="AlphaFoldDB" id="A0A438K1N4"/>
<evidence type="ECO:0000256" key="2">
    <source>
        <dbReference type="ARBA" id="ARBA00004286"/>
    </source>
</evidence>
<dbReference type="FunFam" id="1.10.20.10:FF:000085">
    <property type="entry name" value="Histone H3.2"/>
    <property type="match status" value="1"/>
</dbReference>
<feature type="region of interest" description="Disordered" evidence="9">
    <location>
        <begin position="1"/>
        <end position="31"/>
    </location>
</feature>
<evidence type="ECO:0000256" key="9">
    <source>
        <dbReference type="SAM" id="MobiDB-lite"/>
    </source>
</evidence>
<dbReference type="PANTHER" id="PTHR11426">
    <property type="entry name" value="HISTONE H3"/>
    <property type="match status" value="1"/>
</dbReference>
<reference evidence="11 12" key="1">
    <citation type="journal article" date="2018" name="PLoS Genet.">
        <title>Population sequencing reveals clonal diversity and ancestral inbreeding in the grapevine cultivar Chardonnay.</title>
        <authorList>
            <person name="Roach M.J."/>
            <person name="Johnson D.L."/>
            <person name="Bohlmann J."/>
            <person name="van Vuuren H.J."/>
            <person name="Jones S.J."/>
            <person name="Pretorius I.S."/>
            <person name="Schmidt S.A."/>
            <person name="Borneman A.R."/>
        </authorList>
    </citation>
    <scope>NUCLEOTIDE SEQUENCE [LARGE SCALE GENOMIC DNA]</scope>
    <source>
        <strain evidence="12">cv. Chardonnay</strain>
        <tissue evidence="11">Leaf</tissue>
    </source>
</reference>
<evidence type="ECO:0000259" key="10">
    <source>
        <dbReference type="Pfam" id="PF00125"/>
    </source>
</evidence>
<keyword evidence="7" id="KW-0539">Nucleus</keyword>
<comment type="subcellular location">
    <subcellularLocation>
        <location evidence="2">Chromosome</location>
    </subcellularLocation>
    <subcellularLocation>
        <location evidence="1">Nucleus</location>
    </subcellularLocation>
</comment>
<dbReference type="Proteomes" id="UP000288805">
    <property type="component" value="Unassembled WGS sequence"/>
</dbReference>
<evidence type="ECO:0000256" key="3">
    <source>
        <dbReference type="ARBA" id="ARBA00010343"/>
    </source>
</evidence>
<dbReference type="CDD" id="cd22911">
    <property type="entry name" value="HFD_H3"/>
    <property type="match status" value="1"/>
</dbReference>
<comment type="similarity">
    <text evidence="3">Belongs to the histone H3 family.</text>
</comment>
<keyword evidence="6" id="KW-0238">DNA-binding</keyword>
<dbReference type="GO" id="GO:0030527">
    <property type="term" value="F:structural constituent of chromatin"/>
    <property type="evidence" value="ECO:0007669"/>
    <property type="project" value="InterPro"/>
</dbReference>
<dbReference type="PRINTS" id="PR00622">
    <property type="entry name" value="HISTONEH3"/>
</dbReference>
<dbReference type="GO" id="GO:0005634">
    <property type="term" value="C:nucleus"/>
    <property type="evidence" value="ECO:0007669"/>
    <property type="project" value="UniProtKB-SubCell"/>
</dbReference>
<sequence length="278" mass="30694">MARTKQTARKSTGGKAQGSSSLQRWAARKSAQRPVESRNLIVTVPELSLSEEYRTFDPQAAFPAPVREIAQDFKTDLRFQSHAVLALQEAAEAYLVGLFEDTNLCAIHAKRVTIMPKDIQLARRIRGERHSSRWGSALQVTTARGSCLHPAAKRRGRSLYQTLTFHRAHKEAEHELCVFHSLECRISIHVMWGTGIGGVYKLGETRCGNCLGSNSGAAIVWAQILSFGVYLWVSAANLTENLNGHFYSKVGRNVGLPLNGLGLKALVITSSRELRPTT</sequence>
<dbReference type="Gene3D" id="1.10.20.10">
    <property type="entry name" value="Histone, subunit A"/>
    <property type="match status" value="1"/>
</dbReference>
<dbReference type="EMBL" id="QGNW01000019">
    <property type="protein sequence ID" value="RVX15125.1"/>
    <property type="molecule type" value="Genomic_DNA"/>
</dbReference>
<organism evidence="11 12">
    <name type="scientific">Vitis vinifera</name>
    <name type="common">Grape</name>
    <dbReference type="NCBI Taxonomy" id="29760"/>
    <lineage>
        <taxon>Eukaryota</taxon>
        <taxon>Viridiplantae</taxon>
        <taxon>Streptophyta</taxon>
        <taxon>Embryophyta</taxon>
        <taxon>Tracheophyta</taxon>
        <taxon>Spermatophyta</taxon>
        <taxon>Magnoliopsida</taxon>
        <taxon>eudicotyledons</taxon>
        <taxon>Gunneridae</taxon>
        <taxon>Pentapetalae</taxon>
        <taxon>rosids</taxon>
        <taxon>Vitales</taxon>
        <taxon>Vitaceae</taxon>
        <taxon>Viteae</taxon>
        <taxon>Vitis</taxon>
    </lineage>
</organism>
<evidence type="ECO:0000256" key="8">
    <source>
        <dbReference type="ARBA" id="ARBA00023269"/>
    </source>
</evidence>
<comment type="caution">
    <text evidence="11">The sequence shown here is derived from an EMBL/GenBank/DDBJ whole genome shotgun (WGS) entry which is preliminary data.</text>
</comment>
<evidence type="ECO:0000256" key="7">
    <source>
        <dbReference type="ARBA" id="ARBA00023242"/>
    </source>
</evidence>
<keyword evidence="5" id="KW-0007">Acetylation</keyword>
<dbReference type="InterPro" id="IPR007125">
    <property type="entry name" value="H2A/H2B/H3"/>
</dbReference>
<feature type="domain" description="Core Histone H2A/H2B/H3" evidence="10">
    <location>
        <begin position="62"/>
        <end position="125"/>
    </location>
</feature>
<dbReference type="GO" id="GO:0003677">
    <property type="term" value="F:DNA binding"/>
    <property type="evidence" value="ECO:0007669"/>
    <property type="project" value="UniProtKB-KW"/>
</dbReference>
<accession>A0A438K1N4</accession>
<protein>
    <submittedName>
        <fullName evidence="11">Histone H3.3</fullName>
    </submittedName>
</protein>
<gene>
    <name evidence="11" type="primary">H3_1</name>
    <name evidence="11" type="ORF">CK203_008080</name>
</gene>
<keyword evidence="4" id="KW-0158">Chromosome</keyword>
<dbReference type="SMART" id="SM00428">
    <property type="entry name" value="H3"/>
    <property type="match status" value="1"/>
</dbReference>
<evidence type="ECO:0000256" key="6">
    <source>
        <dbReference type="ARBA" id="ARBA00023125"/>
    </source>
</evidence>
<dbReference type="InterPro" id="IPR009072">
    <property type="entry name" value="Histone-fold"/>
</dbReference>
<name>A0A438K1N4_VITVI</name>
<proteinExistence type="inferred from homology"/>
<dbReference type="GO" id="GO:0000786">
    <property type="term" value="C:nucleosome"/>
    <property type="evidence" value="ECO:0007669"/>
    <property type="project" value="UniProtKB-KW"/>
</dbReference>
<dbReference type="GO" id="GO:0046982">
    <property type="term" value="F:protein heterodimerization activity"/>
    <property type="evidence" value="ECO:0007669"/>
    <property type="project" value="InterPro"/>
</dbReference>
<evidence type="ECO:0000313" key="12">
    <source>
        <dbReference type="Proteomes" id="UP000288805"/>
    </source>
</evidence>
<evidence type="ECO:0000256" key="5">
    <source>
        <dbReference type="ARBA" id="ARBA00022990"/>
    </source>
</evidence>
<dbReference type="SUPFAM" id="SSF47113">
    <property type="entry name" value="Histone-fold"/>
    <property type="match status" value="1"/>
</dbReference>
<evidence type="ECO:0000256" key="1">
    <source>
        <dbReference type="ARBA" id="ARBA00004123"/>
    </source>
</evidence>
<dbReference type="Pfam" id="PF00125">
    <property type="entry name" value="Histone"/>
    <property type="match status" value="1"/>
</dbReference>
<evidence type="ECO:0000256" key="4">
    <source>
        <dbReference type="ARBA" id="ARBA00022454"/>
    </source>
</evidence>
<evidence type="ECO:0000313" key="11">
    <source>
        <dbReference type="EMBL" id="RVX15125.1"/>
    </source>
</evidence>
<keyword evidence="8" id="KW-0544">Nucleosome core</keyword>
<dbReference type="InterPro" id="IPR000164">
    <property type="entry name" value="Histone_H3/CENP-A"/>
</dbReference>